<dbReference type="SUPFAM" id="SSF54631">
    <property type="entry name" value="CBS-domain pair"/>
    <property type="match status" value="1"/>
</dbReference>
<evidence type="ECO:0000256" key="11">
    <source>
        <dbReference type="SAM" id="Phobius"/>
    </source>
</evidence>
<dbReference type="GeneID" id="17043727"/>
<dbReference type="InterPro" id="IPR001807">
    <property type="entry name" value="ClC"/>
</dbReference>
<feature type="transmembrane region" description="Helical" evidence="11">
    <location>
        <begin position="157"/>
        <end position="176"/>
    </location>
</feature>
<evidence type="ECO:0000256" key="5">
    <source>
        <dbReference type="ARBA" id="ARBA00022737"/>
    </source>
</evidence>
<dbReference type="Gene3D" id="3.10.580.10">
    <property type="entry name" value="CBS-domain"/>
    <property type="match status" value="1"/>
</dbReference>
<feature type="transmembrane region" description="Helical" evidence="11">
    <location>
        <begin position="442"/>
        <end position="463"/>
    </location>
</feature>
<keyword evidence="14" id="KW-1185">Reference proteome</keyword>
<evidence type="ECO:0000256" key="7">
    <source>
        <dbReference type="ARBA" id="ARBA00023065"/>
    </source>
</evidence>
<proteinExistence type="inferred from homology"/>
<reference evidence="13 14" key="1">
    <citation type="journal article" date="2012" name="Genome Biol.">
        <title>The genome of the polar eukaryotic microalga coccomyxa subellipsoidea reveals traits of cold adaptation.</title>
        <authorList>
            <person name="Blanc G."/>
            <person name="Agarkova I."/>
            <person name="Grimwood J."/>
            <person name="Kuo A."/>
            <person name="Brueggeman A."/>
            <person name="Dunigan D."/>
            <person name="Gurnon J."/>
            <person name="Ladunga I."/>
            <person name="Lindquist E."/>
            <person name="Lucas S."/>
            <person name="Pangilinan J."/>
            <person name="Proschold T."/>
            <person name="Salamov A."/>
            <person name="Schmutz J."/>
            <person name="Weeks D."/>
            <person name="Yamada T."/>
            <person name="Claverie J.M."/>
            <person name="Grigoriev I."/>
            <person name="Van Etten J."/>
            <person name="Lomsadze A."/>
            <person name="Borodovsky M."/>
        </authorList>
    </citation>
    <scope>NUCLEOTIDE SEQUENCE [LARGE SCALE GENOMIC DNA]</scope>
    <source>
        <strain evidence="13 14">C-169</strain>
    </source>
</reference>
<evidence type="ECO:0000256" key="3">
    <source>
        <dbReference type="ARBA" id="ARBA00022448"/>
    </source>
</evidence>
<dbReference type="Pfam" id="PF00654">
    <property type="entry name" value="Voltage_CLC"/>
    <property type="match status" value="1"/>
</dbReference>
<feature type="transmembrane region" description="Helical" evidence="11">
    <location>
        <begin position="37"/>
        <end position="58"/>
    </location>
</feature>
<protein>
    <recommendedName>
        <fullName evidence="12">CBS domain-containing protein</fullName>
    </recommendedName>
</protein>
<feature type="transmembrane region" description="Helical" evidence="11">
    <location>
        <begin position="129"/>
        <end position="150"/>
    </location>
</feature>
<dbReference type="PANTHER" id="PTHR11689:SF136">
    <property type="entry name" value="H(+)_CL(-) EXCHANGE TRANSPORTER 7"/>
    <property type="match status" value="1"/>
</dbReference>
<evidence type="ECO:0000256" key="10">
    <source>
        <dbReference type="ARBA" id="ARBA00023214"/>
    </source>
</evidence>
<sequence length="788" mass="86663">MDNFESQDFDTVDNDVERATNLNRDHLDYVVEESWRWAMAFFIGLSMGFCAFCVDVSLETLNSWKFGAVKRVIRERGGFWAPYVTFLSFCIVYSGVSGAIVSFIAPLAAGSGIPEIKTYLNGVHVKGLLGLRTLVFKLIGVVLSMAGGLIAGKEGPFIHAGGIVGGGWAGMGSMTLTELAKGRLQFRAPRKYGGYFRRQQEHRDFVSIGTAAGVSTAFAAPVGGLLLAIEEGSSFLSLGLFWRGFLATCTGVFTLHFLAQCHANFTGILSQKFGIWRDLGLYDDNLALYGKRYYYYVWELPVFVLMGCAAGLLGSLFIKLNIAATKMRARFVPPRKPWLRLLEVVVVAWVIATVFFLITYTSPCLKLPPPNQLKYFELGGSDQDIFSGVDDTDARGLKHFPRLWCGKDEFNPRGQLFFTPLVQAMRMIIHLGETVPEATDELVYRISAATLILWTVTVFFLMLLTFGIGAASGIFIPSLAVGGAWGRLVGMLVQACVRHAGSSMPISLPAYTVVGAAAMLGGVTRMTISITVLAMEGTAALQLIVPLMFAVFVAKMVGDSLAPSVYDVHIKIRGAPVLSGQEPRQRMVNDKLTVSELATTALVALPPIVLIRQLAETMRSCRHAAFPVTPDTKAAYQSDTAFALHGVIMRTQLLRMLKHRIGIIERLSPPTSNLDFLVSQEERLDLLGQLEQLPLKVRTEEQEGILQGLTNAELAMWLDLRPYMQRTPFVVQGNASLARAYRLFRTMGLHHLFVGTPKPQVIGVITRKVMSCSPQCSWHTAHMSFPLT</sequence>
<dbReference type="SUPFAM" id="SSF81340">
    <property type="entry name" value="Clc chloride channel"/>
    <property type="match status" value="1"/>
</dbReference>
<keyword evidence="9 11" id="KW-0472">Membrane</keyword>
<feature type="transmembrane region" description="Helical" evidence="11">
    <location>
        <begin position="79"/>
        <end position="109"/>
    </location>
</feature>
<evidence type="ECO:0000313" key="13">
    <source>
        <dbReference type="EMBL" id="EIE25723.1"/>
    </source>
</evidence>
<dbReference type="GO" id="GO:0016020">
    <property type="term" value="C:membrane"/>
    <property type="evidence" value="ECO:0007669"/>
    <property type="project" value="UniProtKB-SubCell"/>
</dbReference>
<feature type="transmembrane region" description="Helical" evidence="11">
    <location>
        <begin position="240"/>
        <end position="259"/>
    </location>
</feature>
<evidence type="ECO:0000313" key="14">
    <source>
        <dbReference type="Proteomes" id="UP000007264"/>
    </source>
</evidence>
<feature type="domain" description="CBS" evidence="12">
    <location>
        <begin position="723"/>
        <end position="768"/>
    </location>
</feature>
<dbReference type="RefSeq" id="XP_005650267.1">
    <property type="nucleotide sequence ID" value="XM_005650210.1"/>
</dbReference>
<comment type="subcellular location">
    <subcellularLocation>
        <location evidence="1">Membrane</location>
        <topology evidence="1">Multi-pass membrane protein</topology>
    </subcellularLocation>
</comment>
<evidence type="ECO:0000256" key="8">
    <source>
        <dbReference type="ARBA" id="ARBA00023122"/>
    </source>
</evidence>
<dbReference type="InterPro" id="IPR051280">
    <property type="entry name" value="Cl-channel/antiporter"/>
</dbReference>
<evidence type="ECO:0000256" key="9">
    <source>
        <dbReference type="ARBA" id="ARBA00023136"/>
    </source>
</evidence>
<feature type="transmembrane region" description="Helical" evidence="11">
    <location>
        <begin position="205"/>
        <end position="228"/>
    </location>
</feature>
<name>I0Z504_COCSC</name>
<dbReference type="eggNOG" id="KOG0474">
    <property type="taxonomic scope" value="Eukaryota"/>
</dbReference>
<comment type="similarity">
    <text evidence="2">Belongs to the chloride channel (TC 2.A.49) family.</text>
</comment>
<dbReference type="PRINTS" id="PR00762">
    <property type="entry name" value="CLCHANNEL"/>
</dbReference>
<feature type="transmembrane region" description="Helical" evidence="11">
    <location>
        <begin position="508"/>
        <end position="528"/>
    </location>
</feature>
<feature type="transmembrane region" description="Helical" evidence="11">
    <location>
        <begin position="540"/>
        <end position="558"/>
    </location>
</feature>
<keyword evidence="4 11" id="KW-0812">Transmembrane</keyword>
<keyword evidence="3" id="KW-0813">Transport</keyword>
<dbReference type="Pfam" id="PF00571">
    <property type="entry name" value="CBS"/>
    <property type="match status" value="1"/>
</dbReference>
<feature type="transmembrane region" description="Helical" evidence="11">
    <location>
        <begin position="470"/>
        <end position="488"/>
    </location>
</feature>
<keyword evidence="7" id="KW-0406">Ion transport</keyword>
<evidence type="ECO:0000256" key="4">
    <source>
        <dbReference type="ARBA" id="ARBA00022692"/>
    </source>
</evidence>
<dbReference type="EMBL" id="AGSI01000003">
    <property type="protein sequence ID" value="EIE25723.1"/>
    <property type="molecule type" value="Genomic_DNA"/>
</dbReference>
<keyword evidence="5" id="KW-0677">Repeat</keyword>
<feature type="transmembrane region" description="Helical" evidence="11">
    <location>
        <begin position="293"/>
        <end position="318"/>
    </location>
</feature>
<organism evidence="13 14">
    <name type="scientific">Coccomyxa subellipsoidea (strain C-169)</name>
    <name type="common">Green microalga</name>
    <dbReference type="NCBI Taxonomy" id="574566"/>
    <lineage>
        <taxon>Eukaryota</taxon>
        <taxon>Viridiplantae</taxon>
        <taxon>Chlorophyta</taxon>
        <taxon>core chlorophytes</taxon>
        <taxon>Trebouxiophyceae</taxon>
        <taxon>Trebouxiophyceae incertae sedis</taxon>
        <taxon>Coccomyxaceae</taxon>
        <taxon>Coccomyxa</taxon>
        <taxon>Coccomyxa subellipsoidea</taxon>
    </lineage>
</organism>
<accession>I0Z504</accession>
<evidence type="ECO:0000256" key="6">
    <source>
        <dbReference type="ARBA" id="ARBA00022989"/>
    </source>
</evidence>
<dbReference type="KEGG" id="csl:COCSUDRAFT_12729"/>
<evidence type="ECO:0000256" key="2">
    <source>
        <dbReference type="ARBA" id="ARBA00009476"/>
    </source>
</evidence>
<dbReference type="GO" id="GO:0015108">
    <property type="term" value="F:chloride transmembrane transporter activity"/>
    <property type="evidence" value="ECO:0007669"/>
    <property type="project" value="InterPro"/>
</dbReference>
<dbReference type="InterPro" id="IPR014743">
    <property type="entry name" value="Cl-channel_core"/>
</dbReference>
<evidence type="ECO:0000259" key="12">
    <source>
        <dbReference type="Pfam" id="PF00571"/>
    </source>
</evidence>
<feature type="transmembrane region" description="Helical" evidence="11">
    <location>
        <begin position="338"/>
        <end position="360"/>
    </location>
</feature>
<dbReference type="InterPro" id="IPR046342">
    <property type="entry name" value="CBS_dom_sf"/>
</dbReference>
<gene>
    <name evidence="13" type="ORF">COCSUDRAFT_12729</name>
</gene>
<dbReference type="OrthoDB" id="428525at2759"/>
<comment type="caution">
    <text evidence="13">The sequence shown here is derived from an EMBL/GenBank/DDBJ whole genome shotgun (WGS) entry which is preliminary data.</text>
</comment>
<evidence type="ECO:0000256" key="1">
    <source>
        <dbReference type="ARBA" id="ARBA00004141"/>
    </source>
</evidence>
<dbReference type="Gene3D" id="1.10.3080.10">
    <property type="entry name" value="Clc chloride channel"/>
    <property type="match status" value="1"/>
</dbReference>
<dbReference type="Proteomes" id="UP000007264">
    <property type="component" value="Unassembled WGS sequence"/>
</dbReference>
<keyword evidence="6 11" id="KW-1133">Transmembrane helix</keyword>
<keyword evidence="10" id="KW-0868">Chloride</keyword>
<dbReference type="InterPro" id="IPR000644">
    <property type="entry name" value="CBS_dom"/>
</dbReference>
<dbReference type="PANTHER" id="PTHR11689">
    <property type="entry name" value="CHLORIDE CHANNEL PROTEIN CLC FAMILY MEMBER"/>
    <property type="match status" value="1"/>
</dbReference>
<keyword evidence="8" id="KW-0129">CBS domain</keyword>
<dbReference type="AlphaFoldDB" id="I0Z504"/>